<evidence type="ECO:0000256" key="8">
    <source>
        <dbReference type="SAM" id="Phobius"/>
    </source>
</evidence>
<keyword evidence="2 8" id="KW-0812">Transmembrane</keyword>
<dbReference type="PANTHER" id="PTHR12270">
    <property type="entry name" value="GLYCOSYLTRANSFERASE-RELATED"/>
    <property type="match status" value="1"/>
</dbReference>
<reference evidence="9" key="1">
    <citation type="submission" date="2016-01" db="EMBL/GenBank/DDBJ databases">
        <title>Reference transcriptome for the parasite Schistocephalus solidus: insights into the molecular evolution of parasitism.</title>
        <authorList>
            <person name="Hebert F.O."/>
            <person name="Grambauer S."/>
            <person name="Barber I."/>
            <person name="Landry C.R."/>
            <person name="Aubin-Horth N."/>
        </authorList>
    </citation>
    <scope>NUCLEOTIDE SEQUENCE</scope>
</reference>
<protein>
    <recommendedName>
        <fullName evidence="10">Glycosyltransferase-like protein LARGE2</fullName>
    </recommendedName>
</protein>
<proteinExistence type="predicted"/>
<feature type="transmembrane region" description="Helical" evidence="8">
    <location>
        <begin position="32"/>
        <end position="53"/>
    </location>
</feature>
<keyword evidence="6 8" id="KW-0472">Membrane</keyword>
<name>A0A0X3P5B5_SCHSO</name>
<evidence type="ECO:0000256" key="3">
    <source>
        <dbReference type="ARBA" id="ARBA00022968"/>
    </source>
</evidence>
<comment type="subcellular location">
    <subcellularLocation>
        <location evidence="1">Golgi apparatus membrane</location>
        <topology evidence="1">Single-pass type II membrane protein</topology>
    </subcellularLocation>
</comment>
<dbReference type="GO" id="GO:0035269">
    <property type="term" value="P:protein O-linked glycosylation via mannose"/>
    <property type="evidence" value="ECO:0007669"/>
    <property type="project" value="TreeGrafter"/>
</dbReference>
<keyword evidence="4 8" id="KW-1133">Transmembrane helix</keyword>
<evidence type="ECO:0000256" key="5">
    <source>
        <dbReference type="ARBA" id="ARBA00023034"/>
    </source>
</evidence>
<keyword evidence="7" id="KW-0325">Glycoprotein</keyword>
<keyword evidence="5" id="KW-0333">Golgi apparatus</keyword>
<dbReference type="AlphaFoldDB" id="A0A0X3P5B5"/>
<keyword evidence="3" id="KW-0735">Signal-anchor</keyword>
<accession>A0A0X3P5B5</accession>
<dbReference type="EMBL" id="GEEE01020889">
    <property type="protein sequence ID" value="JAP42336.1"/>
    <property type="molecule type" value="Transcribed_RNA"/>
</dbReference>
<evidence type="ECO:0000256" key="6">
    <source>
        <dbReference type="ARBA" id="ARBA00023136"/>
    </source>
</evidence>
<evidence type="ECO:0000313" key="9">
    <source>
        <dbReference type="EMBL" id="JAP42336.1"/>
    </source>
</evidence>
<dbReference type="InterPro" id="IPR029044">
    <property type="entry name" value="Nucleotide-diphossugar_trans"/>
</dbReference>
<evidence type="ECO:0000256" key="2">
    <source>
        <dbReference type="ARBA" id="ARBA00022692"/>
    </source>
</evidence>
<dbReference type="GO" id="GO:0015020">
    <property type="term" value="F:glucuronosyltransferase activity"/>
    <property type="evidence" value="ECO:0007669"/>
    <property type="project" value="TreeGrafter"/>
</dbReference>
<gene>
    <name evidence="9" type="ORF">TR125964</name>
</gene>
<organism evidence="9">
    <name type="scientific">Schistocephalus solidus</name>
    <name type="common">Tapeworm</name>
    <dbReference type="NCBI Taxonomy" id="70667"/>
    <lineage>
        <taxon>Eukaryota</taxon>
        <taxon>Metazoa</taxon>
        <taxon>Spiralia</taxon>
        <taxon>Lophotrochozoa</taxon>
        <taxon>Platyhelminthes</taxon>
        <taxon>Cestoda</taxon>
        <taxon>Eucestoda</taxon>
        <taxon>Diphyllobothriidea</taxon>
        <taxon>Diphyllobothriidae</taxon>
        <taxon>Schistocephalus</taxon>
    </lineage>
</organism>
<dbReference type="GO" id="GO:0000139">
    <property type="term" value="C:Golgi membrane"/>
    <property type="evidence" value="ECO:0007669"/>
    <property type="project" value="UniProtKB-SubCell"/>
</dbReference>
<dbReference type="Gene3D" id="3.90.550.10">
    <property type="entry name" value="Spore Coat Polysaccharide Biosynthesis Protein SpsA, Chain A"/>
    <property type="match status" value="1"/>
</dbReference>
<dbReference type="Pfam" id="PF01501">
    <property type="entry name" value="Glyco_transf_8"/>
    <property type="match status" value="1"/>
</dbReference>
<evidence type="ECO:0000256" key="1">
    <source>
        <dbReference type="ARBA" id="ARBA00004323"/>
    </source>
</evidence>
<dbReference type="SUPFAM" id="SSF53448">
    <property type="entry name" value="Nucleotide-diphospho-sugar transferases"/>
    <property type="match status" value="1"/>
</dbReference>
<dbReference type="GO" id="GO:0042285">
    <property type="term" value="F:xylosyltransferase activity"/>
    <property type="evidence" value="ECO:0007669"/>
    <property type="project" value="TreeGrafter"/>
</dbReference>
<evidence type="ECO:0008006" key="10">
    <source>
        <dbReference type="Google" id="ProtNLM"/>
    </source>
</evidence>
<dbReference type="PANTHER" id="PTHR12270:SF25">
    <property type="entry name" value="GLYCOSYLTRANSFERASE-LIKE PROTEIN LARGE"/>
    <property type="match status" value="1"/>
</dbReference>
<evidence type="ECO:0000256" key="7">
    <source>
        <dbReference type="ARBA" id="ARBA00023180"/>
    </source>
</evidence>
<sequence length="366" mass="42420">MNLHTQAPFIKDIFSWKPILFRKQKLGDHKMAVRRIICIALAMIVLFKFYSILRHSEMNTTAKKAKIFKKAEKDGRKGDIHIVQLVFGVAQCRAAVLALKSIMSKWKSKRKIVEVQKLHLHILCDAKSHIIMNTVLQTWQLKNVDYSFYLISDYKKKTAWMKSSHYATSVSTLRLYIPEILGKNITKVISLDTDVIFLDDISELWDFTDEANEKQSISMAKDESYRYTIRFHAERKIVLKGGCNVGVVLLHLDRLRQLGWTDLWQNALDALQRISLTLGVAEQDIFNVLIWMHKELFYPLPCVWNVQLNDAADLSVCSHSRSANGKRSDEQPNAKLLHMNREDKLEYNDDERLMIADVPETENVGW</sequence>
<dbReference type="InterPro" id="IPR051292">
    <property type="entry name" value="Xyl/GlcA_transferase"/>
</dbReference>
<evidence type="ECO:0000256" key="4">
    <source>
        <dbReference type="ARBA" id="ARBA00022989"/>
    </source>
</evidence>
<dbReference type="InterPro" id="IPR002495">
    <property type="entry name" value="Glyco_trans_8"/>
</dbReference>